<evidence type="ECO:0000313" key="2">
    <source>
        <dbReference type="EMBL" id="KAK4720078.1"/>
    </source>
</evidence>
<sequence>MEKFLAKFNHSQASSSTNVNPSSLIDNLNLDSLEADPGKRVPIAHYNPPIKDEVRKHYIQKGPCQPKMDSYPPIEIGKRAPQFCKIWFEGPYSKWLEYSAEKDSVYCLCCYLFKDDFFHGSTSEFYTKTGFRSWNRALERFRKYVGDVNSIHDKCFNKMLDLSNHHLSIQVVIDNHSQKLKNEYRMRLEASIDVSRLLLQYELPFRGHDESEPSINQGFFLEFLRWHGDKHRDVGKVILQNAPQNDTLTCPMIQKDIANACAKETLKAIIEDLNGDYFGILVDESKDISHKEQMALILRFVNKNGEVVERFIGLVHVSDTSACSLKKAIYSLLSVHSLSPFKIRGQGYDGASNMKGEINGLKTLK</sequence>
<dbReference type="EMBL" id="JAWPEI010000008">
    <property type="protein sequence ID" value="KAK4720078.1"/>
    <property type="molecule type" value="Genomic_DNA"/>
</dbReference>
<name>A0AAV9L3R5_9SOLN</name>
<proteinExistence type="predicted"/>
<gene>
    <name evidence="2" type="ORF">R3W88_018416</name>
</gene>
<evidence type="ECO:0000313" key="3">
    <source>
        <dbReference type="Proteomes" id="UP001311915"/>
    </source>
</evidence>
<feature type="domain" description="TTF-type" evidence="1">
    <location>
        <begin position="79"/>
        <end position="171"/>
    </location>
</feature>
<dbReference type="InterPro" id="IPR025398">
    <property type="entry name" value="DUF4371"/>
</dbReference>
<protein>
    <recommendedName>
        <fullName evidence="1">TTF-type domain-containing protein</fullName>
    </recommendedName>
</protein>
<dbReference type="PANTHER" id="PTHR45749:SF34">
    <property type="entry name" value="ZINC FINGER MYM-TYPE PROTEIN 1-LIKE"/>
    <property type="match status" value="1"/>
</dbReference>
<dbReference type="PANTHER" id="PTHR45749">
    <property type="match status" value="1"/>
</dbReference>
<evidence type="ECO:0000259" key="1">
    <source>
        <dbReference type="SMART" id="SM00597"/>
    </source>
</evidence>
<comment type="caution">
    <text evidence="2">The sequence shown here is derived from an EMBL/GenBank/DDBJ whole genome shotgun (WGS) entry which is preliminary data.</text>
</comment>
<accession>A0AAV9L3R5</accession>
<dbReference type="InterPro" id="IPR006580">
    <property type="entry name" value="Znf_TTF"/>
</dbReference>
<dbReference type="Pfam" id="PF14291">
    <property type="entry name" value="DUF4371"/>
    <property type="match status" value="1"/>
</dbReference>
<dbReference type="SMART" id="SM00597">
    <property type="entry name" value="ZnF_TTF"/>
    <property type="match status" value="1"/>
</dbReference>
<organism evidence="2 3">
    <name type="scientific">Solanum pinnatisectum</name>
    <name type="common">tansyleaf nightshade</name>
    <dbReference type="NCBI Taxonomy" id="50273"/>
    <lineage>
        <taxon>Eukaryota</taxon>
        <taxon>Viridiplantae</taxon>
        <taxon>Streptophyta</taxon>
        <taxon>Embryophyta</taxon>
        <taxon>Tracheophyta</taxon>
        <taxon>Spermatophyta</taxon>
        <taxon>Magnoliopsida</taxon>
        <taxon>eudicotyledons</taxon>
        <taxon>Gunneridae</taxon>
        <taxon>Pentapetalae</taxon>
        <taxon>asterids</taxon>
        <taxon>lamiids</taxon>
        <taxon>Solanales</taxon>
        <taxon>Solanaceae</taxon>
        <taxon>Solanoideae</taxon>
        <taxon>Solaneae</taxon>
        <taxon>Solanum</taxon>
    </lineage>
</organism>
<dbReference type="AlphaFoldDB" id="A0AAV9L3R5"/>
<dbReference type="Proteomes" id="UP001311915">
    <property type="component" value="Unassembled WGS sequence"/>
</dbReference>
<keyword evidence="3" id="KW-1185">Reference proteome</keyword>
<reference evidence="2 3" key="1">
    <citation type="submission" date="2023-10" db="EMBL/GenBank/DDBJ databases">
        <title>Genome-Wide Identification Analysis in wild type Solanum Pinnatisectum Reveals Some Genes Defensing Phytophthora Infestans.</title>
        <authorList>
            <person name="Sun C."/>
        </authorList>
    </citation>
    <scope>NUCLEOTIDE SEQUENCE [LARGE SCALE GENOMIC DNA]</scope>
    <source>
        <strain evidence="2">LQN</strain>
        <tissue evidence="2">Leaf</tissue>
    </source>
</reference>